<protein>
    <submittedName>
        <fullName evidence="1">Uncharacterized protein</fullName>
    </submittedName>
</protein>
<proteinExistence type="predicted"/>
<accession>A0ABQ6ISD5</accession>
<name>A0ABQ6ISD5_9MICO</name>
<gene>
    <name evidence="1" type="ORF">GCM10025883_16820</name>
</gene>
<comment type="caution">
    <text evidence="1">The sequence shown here is derived from an EMBL/GenBank/DDBJ whole genome shotgun (WGS) entry which is preliminary data.</text>
</comment>
<reference evidence="2" key="1">
    <citation type="journal article" date="2019" name="Int. J. Syst. Evol. Microbiol.">
        <title>The Global Catalogue of Microorganisms (GCM) 10K type strain sequencing project: providing services to taxonomists for standard genome sequencing and annotation.</title>
        <authorList>
            <consortium name="The Broad Institute Genomics Platform"/>
            <consortium name="The Broad Institute Genome Sequencing Center for Infectious Disease"/>
            <person name="Wu L."/>
            <person name="Ma J."/>
        </authorList>
    </citation>
    <scope>NUCLEOTIDE SEQUENCE [LARGE SCALE GENOMIC DNA]</scope>
    <source>
        <strain evidence="2">NBRC 113072</strain>
    </source>
</reference>
<dbReference type="Proteomes" id="UP001157126">
    <property type="component" value="Unassembled WGS sequence"/>
</dbReference>
<sequence>MHPAPDARRVDEPPGLATEFDELVHRIAGRAGEVVDDDPLLPGQLVEHARLAHVGTAHESHPARPATRVGTGDRRLLGQHGQHGVEHVAAAPPVQGRDRVGLTEPEGPQHRRVRLGAAVVDLVGHEDHGLTGPAQQLDDGLVGVGRTDHGVDDEHDHVGQFDGHLGLFGDAQVDARGVDLPPAGVDQGEPATGPLGVVGHPVARDAGNVLDDRLAAPEDAVDQRRLADVRAPDDRHDGPVGVVLVVDLAGAALKQGQVLLVELELLEAGAQHPLDRPVVLTVDVGDDDLGLVV</sequence>
<dbReference type="EMBL" id="BSUO01000001">
    <property type="protein sequence ID" value="GMA39637.1"/>
    <property type="molecule type" value="Genomic_DNA"/>
</dbReference>
<evidence type="ECO:0000313" key="1">
    <source>
        <dbReference type="EMBL" id="GMA39637.1"/>
    </source>
</evidence>
<evidence type="ECO:0000313" key="2">
    <source>
        <dbReference type="Proteomes" id="UP001157126"/>
    </source>
</evidence>
<organism evidence="1 2">
    <name type="scientific">Mobilicoccus caccae</name>
    <dbReference type="NCBI Taxonomy" id="1859295"/>
    <lineage>
        <taxon>Bacteria</taxon>
        <taxon>Bacillati</taxon>
        <taxon>Actinomycetota</taxon>
        <taxon>Actinomycetes</taxon>
        <taxon>Micrococcales</taxon>
        <taxon>Dermatophilaceae</taxon>
        <taxon>Mobilicoccus</taxon>
    </lineage>
</organism>
<keyword evidence="2" id="KW-1185">Reference proteome</keyword>